<proteinExistence type="predicted"/>
<sequence>MPSLKQLLSTGGLLLSVSICLIVTVCVGIAIAIVLSLIPTYTSTKDLTPTGETYCINNLLLYATLNTSSAATAGTAVSAGYPLNQACYRLLQQYQSDTLIQLCSLSNCILANATTALTYSLSYISCSATIYYSTRCSQSSSSGLNNTVSSSGNSRCRTKRMSNINGALGSTWTNQYTNVPSVIISSSTATISNLTTVPFSNYTQTGTYYCGSVTQSAITAAISNQTIG</sequence>
<keyword evidence="1" id="KW-0472">Membrane</keyword>
<evidence type="ECO:0000256" key="1">
    <source>
        <dbReference type="SAM" id="Phobius"/>
    </source>
</evidence>
<name>A0A815FUK7_ADIRI</name>
<dbReference type="AlphaFoldDB" id="A0A815FUK7"/>
<protein>
    <submittedName>
        <fullName evidence="2">Uncharacterized protein</fullName>
    </submittedName>
</protein>
<dbReference type="Proteomes" id="UP000663852">
    <property type="component" value="Unassembled WGS sequence"/>
</dbReference>
<organism evidence="2 5">
    <name type="scientific">Adineta ricciae</name>
    <name type="common">Rotifer</name>
    <dbReference type="NCBI Taxonomy" id="249248"/>
    <lineage>
        <taxon>Eukaryota</taxon>
        <taxon>Metazoa</taxon>
        <taxon>Spiralia</taxon>
        <taxon>Gnathifera</taxon>
        <taxon>Rotifera</taxon>
        <taxon>Eurotatoria</taxon>
        <taxon>Bdelloidea</taxon>
        <taxon>Adinetida</taxon>
        <taxon>Adinetidae</taxon>
        <taxon>Adineta</taxon>
    </lineage>
</organism>
<gene>
    <name evidence="2" type="ORF">EDS130_LOCUS32148</name>
    <name evidence="3" type="ORF">XAT740_LOCUS57913</name>
</gene>
<dbReference type="OrthoDB" id="10488923at2759"/>
<keyword evidence="4" id="KW-1185">Reference proteome</keyword>
<evidence type="ECO:0000313" key="5">
    <source>
        <dbReference type="Proteomes" id="UP000663852"/>
    </source>
</evidence>
<keyword evidence="1" id="KW-1133">Transmembrane helix</keyword>
<dbReference type="EMBL" id="CAJNOJ010000243">
    <property type="protein sequence ID" value="CAF1330226.1"/>
    <property type="molecule type" value="Genomic_DNA"/>
</dbReference>
<evidence type="ECO:0000313" key="4">
    <source>
        <dbReference type="Proteomes" id="UP000663828"/>
    </source>
</evidence>
<feature type="transmembrane region" description="Helical" evidence="1">
    <location>
        <begin position="12"/>
        <end position="38"/>
    </location>
</feature>
<dbReference type="Proteomes" id="UP000663828">
    <property type="component" value="Unassembled WGS sequence"/>
</dbReference>
<evidence type="ECO:0000313" key="3">
    <source>
        <dbReference type="EMBL" id="CAF1666706.1"/>
    </source>
</evidence>
<comment type="caution">
    <text evidence="2">The sequence shown here is derived from an EMBL/GenBank/DDBJ whole genome shotgun (WGS) entry which is preliminary data.</text>
</comment>
<keyword evidence="1" id="KW-0812">Transmembrane</keyword>
<reference evidence="2" key="1">
    <citation type="submission" date="2021-02" db="EMBL/GenBank/DDBJ databases">
        <authorList>
            <person name="Nowell W R."/>
        </authorList>
    </citation>
    <scope>NUCLEOTIDE SEQUENCE</scope>
</reference>
<evidence type="ECO:0000313" key="2">
    <source>
        <dbReference type="EMBL" id="CAF1330226.1"/>
    </source>
</evidence>
<dbReference type="EMBL" id="CAJNOR010012274">
    <property type="protein sequence ID" value="CAF1666706.1"/>
    <property type="molecule type" value="Genomic_DNA"/>
</dbReference>
<accession>A0A815FUK7</accession>